<protein>
    <submittedName>
        <fullName evidence="1">Uncharacterized protein</fullName>
    </submittedName>
</protein>
<proteinExistence type="predicted"/>
<sequence>MDKEIKEAQLNAARALVSALESGDEAAAQTNLKALAEAQESQLFKEVGRLTRDLHDSLNNFNLDGRLAELTESEMPNTRERLNFVIDTTEEAAHKTLGYI</sequence>
<reference evidence="1" key="1">
    <citation type="journal article" date="2015" name="Nature">
        <title>Complex archaea that bridge the gap between prokaryotes and eukaryotes.</title>
        <authorList>
            <person name="Spang A."/>
            <person name="Saw J.H."/>
            <person name="Jorgensen S.L."/>
            <person name="Zaremba-Niedzwiedzka K."/>
            <person name="Martijn J."/>
            <person name="Lind A.E."/>
            <person name="van Eijk R."/>
            <person name="Schleper C."/>
            <person name="Guy L."/>
            <person name="Ettema T.J."/>
        </authorList>
    </citation>
    <scope>NUCLEOTIDE SEQUENCE</scope>
</reference>
<dbReference type="AlphaFoldDB" id="A0A0F8WLB7"/>
<name>A0A0F8WLB7_9ZZZZ</name>
<accession>A0A0F8WLB7</accession>
<dbReference type="SUPFAM" id="SSF75708">
    <property type="entry name" value="Chemotaxis phosphatase CheZ"/>
    <property type="match status" value="1"/>
</dbReference>
<dbReference type="InterPro" id="IPR007439">
    <property type="entry name" value="Chemotax_Pase_CheZ"/>
</dbReference>
<feature type="non-terminal residue" evidence="1">
    <location>
        <position position="100"/>
    </location>
</feature>
<dbReference type="GO" id="GO:0050920">
    <property type="term" value="P:regulation of chemotaxis"/>
    <property type="evidence" value="ECO:0007669"/>
    <property type="project" value="InterPro"/>
</dbReference>
<evidence type="ECO:0000313" key="1">
    <source>
        <dbReference type="EMBL" id="KKK49010.1"/>
    </source>
</evidence>
<gene>
    <name evidence="1" type="ORF">LCGC14_3139360</name>
</gene>
<dbReference type="EMBL" id="LAZR01068771">
    <property type="protein sequence ID" value="KKK49010.1"/>
    <property type="molecule type" value="Genomic_DNA"/>
</dbReference>
<dbReference type="GO" id="GO:0003824">
    <property type="term" value="F:catalytic activity"/>
    <property type="evidence" value="ECO:0007669"/>
    <property type="project" value="InterPro"/>
</dbReference>
<comment type="caution">
    <text evidence="1">The sequence shown here is derived from an EMBL/GenBank/DDBJ whole genome shotgun (WGS) entry which is preliminary data.</text>
</comment>
<dbReference type="GO" id="GO:0009288">
    <property type="term" value="C:bacterial-type flagellum"/>
    <property type="evidence" value="ECO:0007669"/>
    <property type="project" value="InterPro"/>
</dbReference>
<organism evidence="1">
    <name type="scientific">marine sediment metagenome</name>
    <dbReference type="NCBI Taxonomy" id="412755"/>
    <lineage>
        <taxon>unclassified sequences</taxon>
        <taxon>metagenomes</taxon>
        <taxon>ecological metagenomes</taxon>
    </lineage>
</organism>
<dbReference type="Pfam" id="PF04344">
    <property type="entry name" value="CheZ"/>
    <property type="match status" value="1"/>
</dbReference>